<feature type="non-terminal residue" evidence="1">
    <location>
        <position position="22"/>
    </location>
</feature>
<dbReference type="Proteomes" id="UP000305222">
    <property type="component" value="Unassembled WGS sequence"/>
</dbReference>
<dbReference type="AlphaFoldDB" id="A0A4U3AXK2"/>
<reference evidence="1 2" key="1">
    <citation type="journal article" date="2019" name="Environ. Microbiol.">
        <title>An active ?-lactamase is a part of an orchestrated cell wall stress resistance network of Bacillus subtilis and related rhizosphere species.</title>
        <authorList>
            <person name="Bucher T."/>
            <person name="Keren-Paz A."/>
            <person name="Hausser J."/>
            <person name="Olender T."/>
            <person name="Cytryn E."/>
            <person name="Kolodkin-Gal I."/>
        </authorList>
    </citation>
    <scope>NUCLEOTIDE SEQUENCE [LARGE SCALE GENOMIC DNA]</scope>
    <source>
        <strain evidence="1 2">I5</strain>
    </source>
</reference>
<gene>
    <name evidence="1" type="ORF">FC699_16960</name>
</gene>
<evidence type="ECO:0000313" key="1">
    <source>
        <dbReference type="EMBL" id="TKI93834.1"/>
    </source>
</evidence>
<name>A0A4U3AXK2_9BACI</name>
<sequence length="22" mass="2710">MSYMGKKKKDCLFHVDGFEEWM</sequence>
<proteinExistence type="predicted"/>
<accession>A0A4U3AXK2</accession>
<protein>
    <submittedName>
        <fullName evidence="1">Hsp20/alpha crystallin family protein</fullName>
    </submittedName>
</protein>
<dbReference type="EMBL" id="SZON01000826">
    <property type="protein sequence ID" value="TKI93834.1"/>
    <property type="molecule type" value="Genomic_DNA"/>
</dbReference>
<comment type="caution">
    <text evidence="1">The sequence shown here is derived from an EMBL/GenBank/DDBJ whole genome shotgun (WGS) entry which is preliminary data.</text>
</comment>
<organism evidence="1 2">
    <name type="scientific">Bacillus wiedmannii</name>
    <dbReference type="NCBI Taxonomy" id="1890302"/>
    <lineage>
        <taxon>Bacteria</taxon>
        <taxon>Bacillati</taxon>
        <taxon>Bacillota</taxon>
        <taxon>Bacilli</taxon>
        <taxon>Bacillales</taxon>
        <taxon>Bacillaceae</taxon>
        <taxon>Bacillus</taxon>
        <taxon>Bacillus cereus group</taxon>
    </lineage>
</organism>
<evidence type="ECO:0000313" key="2">
    <source>
        <dbReference type="Proteomes" id="UP000305222"/>
    </source>
</evidence>